<dbReference type="Gene3D" id="1.20.900.10">
    <property type="entry name" value="Dbl homology (DH) domain"/>
    <property type="match status" value="1"/>
</dbReference>
<dbReference type="Ensembl" id="ENSPKIT00000004141.1">
    <property type="protein sequence ID" value="ENSPKIP00000023456.1"/>
    <property type="gene ID" value="ENSPKIG00000007082.1"/>
</dbReference>
<feature type="compositionally biased region" description="Basic and acidic residues" evidence="1">
    <location>
        <begin position="913"/>
        <end position="928"/>
    </location>
</feature>
<dbReference type="SUPFAM" id="SSF50729">
    <property type="entry name" value="PH domain-like"/>
    <property type="match status" value="1"/>
</dbReference>
<dbReference type="SMART" id="SM00233">
    <property type="entry name" value="PH"/>
    <property type="match status" value="1"/>
</dbReference>
<dbReference type="SUPFAM" id="SSF48065">
    <property type="entry name" value="DBL homology domain (DH-domain)"/>
    <property type="match status" value="1"/>
</dbReference>
<dbReference type="GO" id="GO:0030424">
    <property type="term" value="C:axon"/>
    <property type="evidence" value="ECO:0007669"/>
    <property type="project" value="TreeGrafter"/>
</dbReference>
<organism evidence="3 4">
    <name type="scientific">Paramormyrops kingsleyae</name>
    <dbReference type="NCBI Taxonomy" id="1676925"/>
    <lineage>
        <taxon>Eukaryota</taxon>
        <taxon>Metazoa</taxon>
        <taxon>Chordata</taxon>
        <taxon>Craniata</taxon>
        <taxon>Vertebrata</taxon>
        <taxon>Euteleostomi</taxon>
        <taxon>Actinopterygii</taxon>
        <taxon>Neopterygii</taxon>
        <taxon>Teleostei</taxon>
        <taxon>Osteoglossocephala</taxon>
        <taxon>Osteoglossomorpha</taxon>
        <taxon>Osteoglossiformes</taxon>
        <taxon>Mormyridae</taxon>
        <taxon>Paramormyrops</taxon>
    </lineage>
</organism>
<feature type="region of interest" description="Disordered" evidence="1">
    <location>
        <begin position="1"/>
        <end position="35"/>
    </location>
</feature>
<dbReference type="CTD" id="55200"/>
<dbReference type="InterPro" id="IPR035899">
    <property type="entry name" value="DBL_dom_sf"/>
</dbReference>
<evidence type="ECO:0000259" key="2">
    <source>
        <dbReference type="PROSITE" id="PS50010"/>
    </source>
</evidence>
<dbReference type="GeneID" id="111841364"/>
<dbReference type="CDD" id="cd00160">
    <property type="entry name" value="RhoGEF"/>
    <property type="match status" value="1"/>
</dbReference>
<evidence type="ECO:0000256" key="1">
    <source>
        <dbReference type="SAM" id="MobiDB-lite"/>
    </source>
</evidence>
<reference evidence="3" key="2">
    <citation type="submission" date="2025-09" db="UniProtKB">
        <authorList>
            <consortium name="Ensembl"/>
        </authorList>
    </citation>
    <scope>IDENTIFICATION</scope>
</reference>
<evidence type="ECO:0000313" key="4">
    <source>
        <dbReference type="Proteomes" id="UP000261540"/>
    </source>
</evidence>
<dbReference type="SMART" id="SM00325">
    <property type="entry name" value="RhoGEF"/>
    <property type="match status" value="1"/>
</dbReference>
<dbReference type="KEGG" id="pki:111841364"/>
<dbReference type="InterPro" id="IPR000219">
    <property type="entry name" value="DH_dom"/>
</dbReference>
<dbReference type="GO" id="GO:0005085">
    <property type="term" value="F:guanyl-nucleotide exchange factor activity"/>
    <property type="evidence" value="ECO:0007669"/>
    <property type="project" value="InterPro"/>
</dbReference>
<dbReference type="AlphaFoldDB" id="A0A3B3S078"/>
<dbReference type="PANTHER" id="PTHR13217">
    <property type="entry name" value="PLECKSTRIN HOMOLOGY DOMAIN-CONTAINING FAMILY G MEMBER 7"/>
    <property type="match status" value="1"/>
</dbReference>
<keyword evidence="4" id="KW-1185">Reference proteome</keyword>
<reference evidence="3" key="1">
    <citation type="submission" date="2025-08" db="UniProtKB">
        <authorList>
            <consortium name="Ensembl"/>
        </authorList>
    </citation>
    <scope>IDENTIFICATION</scope>
</reference>
<evidence type="ECO:0000313" key="3">
    <source>
        <dbReference type="Ensembl" id="ENSPKIP00000023456.1"/>
    </source>
</evidence>
<dbReference type="Pfam" id="PF00621">
    <property type="entry name" value="RhoGEF"/>
    <property type="match status" value="1"/>
</dbReference>
<proteinExistence type="predicted"/>
<dbReference type="InterPro" id="IPR040181">
    <property type="entry name" value="PKHG5/7"/>
</dbReference>
<feature type="region of interest" description="Disordered" evidence="1">
    <location>
        <begin position="755"/>
        <end position="811"/>
    </location>
</feature>
<dbReference type="GO" id="GO:0005886">
    <property type="term" value="C:plasma membrane"/>
    <property type="evidence" value="ECO:0007669"/>
    <property type="project" value="TreeGrafter"/>
</dbReference>
<feature type="compositionally biased region" description="Low complexity" evidence="1">
    <location>
        <begin position="930"/>
        <end position="944"/>
    </location>
</feature>
<dbReference type="GO" id="GO:0030139">
    <property type="term" value="C:endocytic vesicle"/>
    <property type="evidence" value="ECO:0007669"/>
    <property type="project" value="TreeGrafter"/>
</dbReference>
<feature type="domain" description="DH" evidence="2">
    <location>
        <begin position="169"/>
        <end position="360"/>
    </location>
</feature>
<dbReference type="OrthoDB" id="660555at2759"/>
<dbReference type="GO" id="GO:0007266">
    <property type="term" value="P:Rho protein signal transduction"/>
    <property type="evidence" value="ECO:0007669"/>
    <property type="project" value="TreeGrafter"/>
</dbReference>
<feature type="compositionally biased region" description="Low complexity" evidence="1">
    <location>
        <begin position="790"/>
        <end position="801"/>
    </location>
</feature>
<feature type="region of interest" description="Disordered" evidence="1">
    <location>
        <begin position="913"/>
        <end position="951"/>
    </location>
</feature>
<protein>
    <submittedName>
        <fullName evidence="3">Pleckstrin homology and RhoGEF domain containing G6</fullName>
    </submittedName>
</protein>
<dbReference type="RefSeq" id="XP_023662825.1">
    <property type="nucleotide sequence ID" value="XM_023807057.1"/>
</dbReference>
<dbReference type="PROSITE" id="PS50010">
    <property type="entry name" value="DH_2"/>
    <property type="match status" value="1"/>
</dbReference>
<dbReference type="PANTHER" id="PTHR13217:SF10">
    <property type="entry name" value="PLECKSTRIN HOMOLOGY DOMAIN-CONTAINING FAMILY G MEMBER 6 ISOFORM X1"/>
    <property type="match status" value="1"/>
</dbReference>
<dbReference type="GeneTree" id="ENSGT00940000161250"/>
<dbReference type="InterPro" id="IPR011993">
    <property type="entry name" value="PH-like_dom_sf"/>
</dbReference>
<dbReference type="InterPro" id="IPR001849">
    <property type="entry name" value="PH_domain"/>
</dbReference>
<dbReference type="Proteomes" id="UP000261540">
    <property type="component" value="Unplaced"/>
</dbReference>
<accession>A0A3B3S078</accession>
<sequence length="1046" mass="118416">MEPAQDSNPSAKMREGDVECPDETNLSPLGPRVQVTDVEVEKQSEAAMEMDSEVEGEISSAATQKHHKGAADKHKFNTLGYQKMQKPMIYDFVTVRKANVKHRPALRQVLFNQGLSDRAPTLGDTFKSTLESFPLPVPDNQTDVAGVPLEDNWTNIVQSHQAMDKSARHQQEALWELLYTELNYISKLTVVTDIVMGALTHLHRNGFLQEMTLEYLFSNLPSVLDAHRCFWEEVMLPMLLEARHTGGPFKPLMLEEGFLQFSQRFSSYLRYCRDEENIMEFARRQMDNPLFHAYIKWVENCPGCGRMRLGDMQAKPHQRITKYPLLLREVLKCTQDPQTQYALRKMLSSINGFLDSINDHLRLKDEELALSQSASRLEGYDVPEGVTEEIEKFVRELCHFDLTSPIRGAGMKDIRKLLLEETLRVKARRESKPMVVLLFSDVLLLTKALKKSEKLKVVCPPLALDRIVCAPLKDDVSFVLVEVGELFCAVNVYTITAPSTDSRSEWVKSILAAQESLAAMRERETSQRFGGFLLTDIRMETKVNPNRAEPSDTVREVQDKELNLTGVEHTLLSDQEERRHGQPQNRALPLPETEEGSIFQRQQQAWGLQLIGSQPFHTSVYESVTSKIINSRHSVSNMALTEGEGDKNRDCNQVESSEIILMGSPERRVVGRHSESSHSSFSHRDSSEIHSNVNTLTLFDVGSDVDMSSTQSESKEMQVKNFESEDPYKASRMDLTVSVPEHDMATDTMGFSRKLNSPRLRKRRPMGSPHNFSPQTDKNGYLDNDTDVLASSANSSDSDCNQKLRNGQRSNPQVVISLASVRKNQGMLWSTVTSSEPAKGQAFLTAELPCKRTGLNTQKQPRLRRGSVPDMDLQEGQTLGLRPSLSESSFPLFSQAKMYGTSLENLLARARERERGKERRLGKSEKVWDISPSPSRSISPSISFSEEEREREDNLDIFGDQENEGQHKWQDVNKELEDKQKYNNEYNCGFSDQGASVDWTGWCFDDDEVMVRLDPEGDGSRPGIAVLPNIDFRGTKGQEEQEFGEL</sequence>
<dbReference type="STRING" id="1676925.ENSPKIP00000023456"/>
<dbReference type="GO" id="GO:0043542">
    <property type="term" value="P:endothelial cell migration"/>
    <property type="evidence" value="ECO:0007669"/>
    <property type="project" value="TreeGrafter"/>
</dbReference>
<name>A0A3B3S078_9TELE</name>
<dbReference type="Gene3D" id="2.30.29.30">
    <property type="entry name" value="Pleckstrin-homology domain (PH domain)/Phosphotyrosine-binding domain (PTB)"/>
    <property type="match status" value="1"/>
</dbReference>
<feature type="compositionally biased region" description="Polar residues" evidence="1">
    <location>
        <begin position="1"/>
        <end position="10"/>
    </location>
</feature>